<keyword evidence="3" id="KW-0408">Iron</keyword>
<keyword evidence="2" id="KW-0847">Vitamin C</keyword>
<evidence type="ECO:0000256" key="2">
    <source>
        <dbReference type="ARBA" id="ARBA00022896"/>
    </source>
</evidence>
<evidence type="ECO:0000259" key="4">
    <source>
        <dbReference type="Pfam" id="PF13640"/>
    </source>
</evidence>
<dbReference type="PANTHER" id="PTHR10869">
    <property type="entry name" value="PROLYL 4-HYDROXYLASE ALPHA SUBUNIT"/>
    <property type="match status" value="1"/>
</dbReference>
<dbReference type="STRING" id="7719.ENSCINP00000033925"/>
<dbReference type="HOGENOM" id="CLU_176518_0_0_1"/>
<reference evidence="6" key="1">
    <citation type="journal article" date="2002" name="Science">
        <title>The draft genome of Ciona intestinalis: insights into chordate and vertebrate origins.</title>
        <authorList>
            <person name="Dehal P."/>
            <person name="Satou Y."/>
            <person name="Campbell R.K."/>
            <person name="Chapman J."/>
            <person name="Degnan B."/>
            <person name="De Tomaso A."/>
            <person name="Davidson B."/>
            <person name="Di Gregorio A."/>
            <person name="Gelpke M."/>
            <person name="Goodstein D.M."/>
            <person name="Harafuji N."/>
            <person name="Hastings K.E."/>
            <person name="Ho I."/>
            <person name="Hotta K."/>
            <person name="Huang W."/>
            <person name="Kawashima T."/>
            <person name="Lemaire P."/>
            <person name="Martinez D."/>
            <person name="Meinertzhagen I.A."/>
            <person name="Necula S."/>
            <person name="Nonaka M."/>
            <person name="Putnam N."/>
            <person name="Rash S."/>
            <person name="Saiga H."/>
            <person name="Satake M."/>
            <person name="Terry A."/>
            <person name="Yamada L."/>
            <person name="Wang H.G."/>
            <person name="Awazu S."/>
            <person name="Azumi K."/>
            <person name="Boore J."/>
            <person name="Branno M."/>
            <person name="Chin-Bow S."/>
            <person name="DeSantis R."/>
            <person name="Doyle S."/>
            <person name="Francino P."/>
            <person name="Keys D.N."/>
            <person name="Haga S."/>
            <person name="Hayashi H."/>
            <person name="Hino K."/>
            <person name="Imai K.S."/>
            <person name="Inaba K."/>
            <person name="Kano S."/>
            <person name="Kobayashi K."/>
            <person name="Kobayashi M."/>
            <person name="Lee B.I."/>
            <person name="Makabe K.W."/>
            <person name="Manohar C."/>
            <person name="Matassi G."/>
            <person name="Medina M."/>
            <person name="Mochizuki Y."/>
            <person name="Mount S."/>
            <person name="Morishita T."/>
            <person name="Miura S."/>
            <person name="Nakayama A."/>
            <person name="Nishizaka S."/>
            <person name="Nomoto H."/>
            <person name="Ohta F."/>
            <person name="Oishi K."/>
            <person name="Rigoutsos I."/>
            <person name="Sano M."/>
            <person name="Sasaki A."/>
            <person name="Sasakura Y."/>
            <person name="Shoguchi E."/>
            <person name="Shin-i T."/>
            <person name="Spagnuolo A."/>
            <person name="Stainier D."/>
            <person name="Suzuki M.M."/>
            <person name="Tassy O."/>
            <person name="Takatori N."/>
            <person name="Tokuoka M."/>
            <person name="Yagi K."/>
            <person name="Yoshizaki F."/>
            <person name="Wada S."/>
            <person name="Zhang C."/>
            <person name="Hyatt P.D."/>
            <person name="Larimer F."/>
            <person name="Detter C."/>
            <person name="Doggett N."/>
            <person name="Glavina T."/>
            <person name="Hawkins T."/>
            <person name="Richardson P."/>
            <person name="Lucas S."/>
            <person name="Kohara Y."/>
            <person name="Levine M."/>
            <person name="Satoh N."/>
            <person name="Rokhsar D.S."/>
        </authorList>
    </citation>
    <scope>NUCLEOTIDE SEQUENCE [LARGE SCALE GENOMIC DNA]</scope>
</reference>
<feature type="domain" description="Prolyl 4-hydroxylase alpha subunit Fe(2+) 2OG dioxygenase" evidence="4">
    <location>
        <begin position="3"/>
        <end position="72"/>
    </location>
</feature>
<dbReference type="FunFam" id="2.60.120.620:FF:000066">
    <property type="entry name" value="Uncharacterized protein"/>
    <property type="match status" value="1"/>
</dbReference>
<keyword evidence="6" id="KW-1185">Reference proteome</keyword>
<dbReference type="Proteomes" id="UP000008144">
    <property type="component" value="Chromosome 1"/>
</dbReference>
<dbReference type="Pfam" id="PF13640">
    <property type="entry name" value="2OG-FeII_Oxy_3"/>
    <property type="match status" value="1"/>
</dbReference>
<evidence type="ECO:0000313" key="5">
    <source>
        <dbReference type="Ensembl" id="ENSCINP00000033925.1"/>
    </source>
</evidence>
<dbReference type="InParanoid" id="H2XW91"/>
<evidence type="ECO:0000313" key="6">
    <source>
        <dbReference type="Proteomes" id="UP000008144"/>
    </source>
</evidence>
<dbReference type="InterPro" id="IPR045054">
    <property type="entry name" value="P4HA-like"/>
</dbReference>
<dbReference type="EMBL" id="EAAA01000387">
    <property type="status" value="NOT_ANNOTATED_CDS"/>
    <property type="molecule type" value="Genomic_DNA"/>
</dbReference>
<dbReference type="GeneTree" id="ENSGT00940000163795"/>
<name>H2XW91_CIOIN</name>
<sequence length="96" mass="11051">MERRIATFLTYFSDVEYGGNTPFVYQEVVAEPIKGSAIFWYDVFNDGSADERTEHAACPVVLGNKWAGNLWLTFGDQTFTKQCPLNNKTPREYRIF</sequence>
<dbReference type="GO" id="GO:0046872">
    <property type="term" value="F:metal ion binding"/>
    <property type="evidence" value="ECO:0007669"/>
    <property type="project" value="UniProtKB-KW"/>
</dbReference>
<reference evidence="5" key="3">
    <citation type="submission" date="2025-08" db="UniProtKB">
        <authorList>
            <consortium name="Ensembl"/>
        </authorList>
    </citation>
    <scope>IDENTIFICATION</scope>
</reference>
<reference evidence="5" key="2">
    <citation type="journal article" date="2008" name="Genome Biol.">
        <title>Improved genome assembly and evidence-based global gene model set for the chordate Ciona intestinalis: new insight into intron and operon populations.</title>
        <authorList>
            <person name="Satou Y."/>
            <person name="Mineta K."/>
            <person name="Ogasawara M."/>
            <person name="Sasakura Y."/>
            <person name="Shoguchi E."/>
            <person name="Ueno K."/>
            <person name="Yamada L."/>
            <person name="Matsumoto J."/>
            <person name="Wasserscheid J."/>
            <person name="Dewar K."/>
            <person name="Wiley G.B."/>
            <person name="Macmil S.L."/>
            <person name="Roe B.A."/>
            <person name="Zeller R.W."/>
            <person name="Hastings K.E."/>
            <person name="Lemaire P."/>
            <person name="Lindquist E."/>
            <person name="Endo T."/>
            <person name="Hotta K."/>
            <person name="Inaba K."/>
        </authorList>
    </citation>
    <scope>NUCLEOTIDE SEQUENCE [LARGE SCALE GENOMIC DNA]</scope>
    <source>
        <strain evidence="5">wild type</strain>
    </source>
</reference>
<dbReference type="GO" id="GO:0031418">
    <property type="term" value="F:L-ascorbic acid binding"/>
    <property type="evidence" value="ECO:0007669"/>
    <property type="project" value="UniProtKB-KW"/>
</dbReference>
<reference evidence="5" key="4">
    <citation type="submission" date="2025-09" db="UniProtKB">
        <authorList>
            <consortium name="Ensembl"/>
        </authorList>
    </citation>
    <scope>IDENTIFICATION</scope>
</reference>
<keyword evidence="1" id="KW-0479">Metal-binding</keyword>
<dbReference type="GO" id="GO:0005783">
    <property type="term" value="C:endoplasmic reticulum"/>
    <property type="evidence" value="ECO:0000318"/>
    <property type="project" value="GO_Central"/>
</dbReference>
<dbReference type="Gene3D" id="2.60.120.620">
    <property type="entry name" value="q2cbj1_9rhob like domain"/>
    <property type="match status" value="1"/>
</dbReference>
<dbReference type="InterPro" id="IPR044862">
    <property type="entry name" value="Pro_4_hyd_alph_FE2OG_OXY"/>
</dbReference>
<dbReference type="OMA" id="KWIHAND"/>
<accession>H2XW91</accession>
<dbReference type="Ensembl" id="ENSCINT00000035823.1">
    <property type="protein sequence ID" value="ENSCINP00000033925.1"/>
    <property type="gene ID" value="ENSCING00000022764.1"/>
</dbReference>
<dbReference type="PANTHER" id="PTHR10869:SF244">
    <property type="entry name" value="PROLYL 4-HYDROXYLASE SUBUNIT ALPHA-2"/>
    <property type="match status" value="1"/>
</dbReference>
<dbReference type="AlphaFoldDB" id="H2XW91"/>
<organism evidence="5 6">
    <name type="scientific">Ciona intestinalis</name>
    <name type="common">Transparent sea squirt</name>
    <name type="synonym">Ascidia intestinalis</name>
    <dbReference type="NCBI Taxonomy" id="7719"/>
    <lineage>
        <taxon>Eukaryota</taxon>
        <taxon>Metazoa</taxon>
        <taxon>Chordata</taxon>
        <taxon>Tunicata</taxon>
        <taxon>Ascidiacea</taxon>
        <taxon>Phlebobranchia</taxon>
        <taxon>Cionidae</taxon>
        <taxon>Ciona</taxon>
    </lineage>
</organism>
<dbReference type="GO" id="GO:0004656">
    <property type="term" value="F:procollagen-proline 4-dioxygenase activity"/>
    <property type="evidence" value="ECO:0000318"/>
    <property type="project" value="GO_Central"/>
</dbReference>
<protein>
    <recommendedName>
        <fullName evidence="4">Prolyl 4-hydroxylase alpha subunit Fe(2+) 2OG dioxygenase domain-containing protein</fullName>
    </recommendedName>
</protein>
<evidence type="ECO:0000256" key="1">
    <source>
        <dbReference type="ARBA" id="ARBA00022723"/>
    </source>
</evidence>
<evidence type="ECO:0000256" key="3">
    <source>
        <dbReference type="ARBA" id="ARBA00023004"/>
    </source>
</evidence>
<proteinExistence type="predicted"/>